<feature type="domain" description="Glycosyl transferase family 1" evidence="1">
    <location>
        <begin position="172"/>
        <end position="317"/>
    </location>
</feature>
<dbReference type="PANTHER" id="PTHR12526">
    <property type="entry name" value="GLYCOSYLTRANSFERASE"/>
    <property type="match status" value="1"/>
</dbReference>
<dbReference type="Proteomes" id="UP000244527">
    <property type="component" value="Chromosome"/>
</dbReference>
<dbReference type="SUPFAM" id="SSF53756">
    <property type="entry name" value="UDP-Glycosyltransferase/glycogen phosphorylase"/>
    <property type="match status" value="1"/>
</dbReference>
<evidence type="ECO:0000313" key="2">
    <source>
        <dbReference type="EMBL" id="AWG21568.1"/>
    </source>
</evidence>
<dbReference type="RefSeq" id="WP_108740506.1">
    <property type="nucleotide sequence ID" value="NZ_CP020918.1"/>
</dbReference>
<sequence>MKKRKILFLGETYRADAITWRKGLEEFGDFELMTWELKTPSNSFFNRIARLLEFTTALYRVNKIIRKEKPDLVIAERTTSYGFLATVSQAPMAVIAQQGITDLWPIHSFTYPLKKVLQQYAFKNAVLIHAWGSVMLPAMITAKVDLSKVMVLPKGIDVAAFYSKSTVSFSKIKAIVTRSLTNEYRHETIIKAFGLLHDQGHDFELTFVGDGYALEDLKQLTIDLKIDQKVRFLGRMPYNALPALLQQANFYLSMPNTEGVSASLFEAMASGCYPIVSDIEGNREWISPQINGALVPVDDYQALANTLITTYNDHLHRINAIAINQQKVKAVGNYATNMTLIAQKYHELIDKAQKL</sequence>
<dbReference type="CDD" id="cd03801">
    <property type="entry name" value="GT4_PimA-like"/>
    <property type="match status" value="1"/>
</dbReference>
<evidence type="ECO:0000259" key="1">
    <source>
        <dbReference type="Pfam" id="PF00534"/>
    </source>
</evidence>
<reference evidence="2 3" key="1">
    <citation type="submission" date="2017-04" db="EMBL/GenBank/DDBJ databases">
        <title>Compelte genome sequence of WV33.</title>
        <authorList>
            <person name="Lee P.C."/>
        </authorList>
    </citation>
    <scope>NUCLEOTIDE SEQUENCE [LARGE SCALE GENOMIC DNA]</scope>
    <source>
        <strain evidence="2 3">WV33</strain>
    </source>
</reference>
<dbReference type="InterPro" id="IPR001296">
    <property type="entry name" value="Glyco_trans_1"/>
</dbReference>
<dbReference type="GO" id="GO:0016757">
    <property type="term" value="F:glycosyltransferase activity"/>
    <property type="evidence" value="ECO:0007669"/>
    <property type="project" value="InterPro"/>
</dbReference>
<dbReference type="PANTHER" id="PTHR12526:SF630">
    <property type="entry name" value="GLYCOSYLTRANSFERASE"/>
    <property type="match status" value="1"/>
</dbReference>
<dbReference type="Gene3D" id="3.40.50.2000">
    <property type="entry name" value="Glycogen Phosphorylase B"/>
    <property type="match status" value="2"/>
</dbReference>
<dbReference type="KEGG" id="ffa:FFWV33_08505"/>
<dbReference type="EMBL" id="CP020918">
    <property type="protein sequence ID" value="AWG21568.1"/>
    <property type="molecule type" value="Genomic_DNA"/>
</dbReference>
<evidence type="ECO:0000313" key="3">
    <source>
        <dbReference type="Proteomes" id="UP000244527"/>
    </source>
</evidence>
<proteinExistence type="predicted"/>
<keyword evidence="3" id="KW-1185">Reference proteome</keyword>
<organism evidence="2 3">
    <name type="scientific">Flavobacterium faecale</name>
    <dbReference type="NCBI Taxonomy" id="1355330"/>
    <lineage>
        <taxon>Bacteria</taxon>
        <taxon>Pseudomonadati</taxon>
        <taxon>Bacteroidota</taxon>
        <taxon>Flavobacteriia</taxon>
        <taxon>Flavobacteriales</taxon>
        <taxon>Flavobacteriaceae</taxon>
        <taxon>Flavobacterium</taxon>
    </lineage>
</organism>
<dbReference type="OrthoDB" id="832722at2"/>
<dbReference type="AlphaFoldDB" id="A0A2S1LCY2"/>
<name>A0A2S1LCY2_9FLAO</name>
<protein>
    <submittedName>
        <fullName evidence="2">Glycosyl transferase family 1</fullName>
    </submittedName>
</protein>
<dbReference type="Pfam" id="PF00534">
    <property type="entry name" value="Glycos_transf_1"/>
    <property type="match status" value="1"/>
</dbReference>
<gene>
    <name evidence="2" type="ORF">FFWV33_08505</name>
</gene>
<keyword evidence="2" id="KW-0808">Transferase</keyword>
<accession>A0A2S1LCY2</accession>